<dbReference type="EMBL" id="CAJMWS010000326">
    <property type="protein sequence ID" value="CAE6429761.1"/>
    <property type="molecule type" value="Genomic_DNA"/>
</dbReference>
<protein>
    <submittedName>
        <fullName evidence="2">Uncharacterized protein</fullName>
    </submittedName>
</protein>
<dbReference type="Proteomes" id="UP000663846">
    <property type="component" value="Unassembled WGS sequence"/>
</dbReference>
<sequence length="531" mass="55208">MQPTQPKPTAVPIKQRRNTLTKPVPGAPNGALYHPQMTLPGVATSNYLTNPLVAPPATATAAHPNAPMAGITQPPVATSQRPYLAAEMGMMQEALKLSALKTAETIRYMATVRRVGRASQVKGPPPAVANELRAQLARYDQLCDIVEARLIRAHAALSARLARERVANPRLDAQNPIQVDSPMSDDVPLSISTNLPPSNPKAKYTPAPKSRALASLATQRALNSAPDSAHSISPVTLASNAALPSAQDNLLSHHAVMPGLLEALRKQEQEQARSALHRPPGQDASVMDIPTMEELFMADANPNGVDLGMESAVSVIDTSVSGIGHSVADIDSAVSAIHSAVPDMNSAVAELDSAVANLAAAGDESLFADLHADPSGDNPESFTGDGLQSRGFPGGDPFTTGNIPVGEFPNVSGTGEDSKGDLLADLDAAGSSGMDLEMNMDLMEMGGLGIATNEMGHTGESTAQDGQHGLGEAGMGLDGNVGLDLPGGDLNIGDMDMGNDDIVAMWSNMDGLFGNMGTDIGDEIQIKTEED</sequence>
<comment type="caution">
    <text evidence="2">The sequence shown here is derived from an EMBL/GenBank/DDBJ whole genome shotgun (WGS) entry which is preliminary data.</text>
</comment>
<organism evidence="2 3">
    <name type="scientific">Rhizoctonia solani</name>
    <dbReference type="NCBI Taxonomy" id="456999"/>
    <lineage>
        <taxon>Eukaryota</taxon>
        <taxon>Fungi</taxon>
        <taxon>Dikarya</taxon>
        <taxon>Basidiomycota</taxon>
        <taxon>Agaricomycotina</taxon>
        <taxon>Agaricomycetes</taxon>
        <taxon>Cantharellales</taxon>
        <taxon>Ceratobasidiaceae</taxon>
        <taxon>Rhizoctonia</taxon>
    </lineage>
</organism>
<evidence type="ECO:0000256" key="1">
    <source>
        <dbReference type="SAM" id="MobiDB-lite"/>
    </source>
</evidence>
<gene>
    <name evidence="2" type="ORF">RDB_LOCUS103540</name>
</gene>
<feature type="region of interest" description="Disordered" evidence="1">
    <location>
        <begin position="1"/>
        <end position="26"/>
    </location>
</feature>
<dbReference type="AlphaFoldDB" id="A0A8H2XLG6"/>
<evidence type="ECO:0000313" key="2">
    <source>
        <dbReference type="EMBL" id="CAE6429761.1"/>
    </source>
</evidence>
<evidence type="ECO:0000313" key="3">
    <source>
        <dbReference type="Proteomes" id="UP000663846"/>
    </source>
</evidence>
<feature type="region of interest" description="Disordered" evidence="1">
    <location>
        <begin position="172"/>
        <end position="209"/>
    </location>
</feature>
<proteinExistence type="predicted"/>
<name>A0A8H2XLG6_9AGAM</name>
<accession>A0A8H2XLG6</accession>
<feature type="region of interest" description="Disordered" evidence="1">
    <location>
        <begin position="371"/>
        <end position="419"/>
    </location>
</feature>
<reference evidence="2" key="1">
    <citation type="submission" date="2021-01" db="EMBL/GenBank/DDBJ databases">
        <authorList>
            <person name="Kaushik A."/>
        </authorList>
    </citation>
    <scope>NUCLEOTIDE SEQUENCE</scope>
    <source>
        <strain evidence="2">AG1-1C</strain>
    </source>
</reference>